<evidence type="ECO:0000259" key="6">
    <source>
        <dbReference type="Pfam" id="PF13860"/>
    </source>
</evidence>
<gene>
    <name evidence="7" type="ORF">FIV46_07440</name>
</gene>
<evidence type="ECO:0000313" key="7">
    <source>
        <dbReference type="EMBL" id="TPD62024.1"/>
    </source>
</evidence>
<evidence type="ECO:0000256" key="2">
    <source>
        <dbReference type="ARBA" id="ARBA00016013"/>
    </source>
</evidence>
<dbReference type="RefSeq" id="WP_139939980.1">
    <property type="nucleotide sequence ID" value="NZ_JBHSYP010000003.1"/>
</dbReference>
<reference evidence="8" key="1">
    <citation type="submission" date="2019-06" db="EMBL/GenBank/DDBJ databases">
        <title>The complete genome of Emcibacter congregatus ZYLT.</title>
        <authorList>
            <person name="Zhao Z."/>
        </authorList>
    </citation>
    <scope>NUCLEOTIDE SEQUENCE [LARGE SCALE GENOMIC DNA]</scope>
    <source>
        <strain evidence="8">MCCC 1A06723</strain>
    </source>
</reference>
<dbReference type="EMBL" id="VFIY01000005">
    <property type="protein sequence ID" value="TPD62024.1"/>
    <property type="molecule type" value="Genomic_DNA"/>
</dbReference>
<protein>
    <recommendedName>
        <fullName evidence="2 5">Basal-body rod modification protein FlgD</fullName>
    </recommendedName>
</protein>
<keyword evidence="8" id="KW-1185">Reference proteome</keyword>
<dbReference type="InterPro" id="IPR005648">
    <property type="entry name" value="FlgD"/>
</dbReference>
<name>A0A501PPY1_9PROT</name>
<comment type="function">
    <text evidence="4 5">Required for flagellar hook formation. May act as a scaffolding protein.</text>
</comment>
<evidence type="ECO:0000256" key="3">
    <source>
        <dbReference type="ARBA" id="ARBA00022795"/>
    </source>
</evidence>
<accession>A0A501PPY1</accession>
<organism evidence="7 8">
    <name type="scientific">Emcibacter nanhaiensis</name>
    <dbReference type="NCBI Taxonomy" id="1505037"/>
    <lineage>
        <taxon>Bacteria</taxon>
        <taxon>Pseudomonadati</taxon>
        <taxon>Pseudomonadota</taxon>
        <taxon>Alphaproteobacteria</taxon>
        <taxon>Emcibacterales</taxon>
        <taxon>Emcibacteraceae</taxon>
        <taxon>Emcibacter</taxon>
    </lineage>
</organism>
<keyword evidence="3 5" id="KW-1005">Bacterial flagellum biogenesis</keyword>
<dbReference type="Gene3D" id="2.60.40.4070">
    <property type="match status" value="1"/>
</dbReference>
<proteinExistence type="inferred from homology"/>
<dbReference type="InterPro" id="IPR025965">
    <property type="entry name" value="FlgD/Vpr_Ig-like"/>
</dbReference>
<dbReference type="Pfam" id="PF13860">
    <property type="entry name" value="FlgD_ig"/>
    <property type="match status" value="1"/>
</dbReference>
<sequence>MSEVTSATSASTTSAAQSADQKLASDFDDFLALLTTQLQYQDPLDPLDSNEFTQQLVSFTGVEQQIAANKNLETLISQMNSQSASDAVSYLGKEITVETPKAGVYDGKVKWEYTVDSTADTTKITVTDDETGDVVYEGYGETDPGLHEFSWDVPEGTTEGIYTLTVSATTGETGIATNIYSVGKVTSIENIGGLPYLAANGIILAPENVLAVKQVEVADSGTNTQTTEDTSSSDTTTE</sequence>
<dbReference type="Gene3D" id="2.30.30.910">
    <property type="match status" value="1"/>
</dbReference>
<evidence type="ECO:0000256" key="5">
    <source>
        <dbReference type="RuleBase" id="RU362076"/>
    </source>
</evidence>
<dbReference type="GO" id="GO:0044781">
    <property type="term" value="P:bacterial-type flagellum organization"/>
    <property type="evidence" value="ECO:0007669"/>
    <property type="project" value="UniProtKB-UniRule"/>
</dbReference>
<comment type="similarity">
    <text evidence="1 5">Belongs to the FlgD family.</text>
</comment>
<dbReference type="Proteomes" id="UP000319148">
    <property type="component" value="Unassembled WGS sequence"/>
</dbReference>
<feature type="domain" description="FlgD/Vpr Ig-like" evidence="6">
    <location>
        <begin position="107"/>
        <end position="171"/>
    </location>
</feature>
<dbReference type="AlphaFoldDB" id="A0A501PPY1"/>
<evidence type="ECO:0000256" key="1">
    <source>
        <dbReference type="ARBA" id="ARBA00010577"/>
    </source>
</evidence>
<evidence type="ECO:0000256" key="4">
    <source>
        <dbReference type="ARBA" id="ARBA00024746"/>
    </source>
</evidence>
<comment type="caution">
    <text evidence="7">The sequence shown here is derived from an EMBL/GenBank/DDBJ whole genome shotgun (WGS) entry which is preliminary data.</text>
</comment>
<dbReference type="Pfam" id="PF03963">
    <property type="entry name" value="FlgD"/>
    <property type="match status" value="1"/>
</dbReference>
<evidence type="ECO:0000313" key="8">
    <source>
        <dbReference type="Proteomes" id="UP000319148"/>
    </source>
</evidence>
<dbReference type="OrthoDB" id="9785233at2"/>